<evidence type="ECO:0000313" key="2">
    <source>
        <dbReference type="Proteomes" id="UP001595868"/>
    </source>
</evidence>
<reference evidence="2" key="1">
    <citation type="journal article" date="2019" name="Int. J. Syst. Evol. Microbiol.">
        <title>The Global Catalogue of Microorganisms (GCM) 10K type strain sequencing project: providing services to taxonomists for standard genome sequencing and annotation.</title>
        <authorList>
            <consortium name="The Broad Institute Genomics Platform"/>
            <consortium name="The Broad Institute Genome Sequencing Center for Infectious Disease"/>
            <person name="Wu L."/>
            <person name="Ma J."/>
        </authorList>
    </citation>
    <scope>NUCLEOTIDE SEQUENCE [LARGE SCALE GENOMIC DNA]</scope>
    <source>
        <strain evidence="2">2902at01</strain>
    </source>
</reference>
<sequence length="316" mass="34395">MTAPAVAEAGPVVIDKPGIYNLPADVYHRDPVPGGSLSSTGARKLLPPSCPALFKHWLDTGDEPKAAWDIGTAAHKLVLGVGPELVRIDADEWRTKAVKEEVAAVRARGAVPLRPADWDTVHAMAAKLREHPVATALFTPRGRPDVGPDGAGQAEVTVVWQDQRTGVWCRALIDYLPYFTLHRDGQPAVAPAYPGRLLLPDYKSGRSAAPDKLGRTIADFGYHVQLAWYLMGLRAVGYARDDAQALLVVQETRPPYLVTVCQPDRDAMLLGALRCRQALDVYAECTASGRWPGYADDVVLAELPPWETRELDGAVW</sequence>
<accession>A0ABV8KPM1</accession>
<comment type="caution">
    <text evidence="1">The sequence shown here is derived from an EMBL/GenBank/DDBJ whole genome shotgun (WGS) entry which is preliminary data.</text>
</comment>
<keyword evidence="2" id="KW-1185">Reference proteome</keyword>
<organism evidence="1 2">
    <name type="scientific">Micromonospora zhanjiangensis</name>
    <dbReference type="NCBI Taxonomy" id="1522057"/>
    <lineage>
        <taxon>Bacteria</taxon>
        <taxon>Bacillati</taxon>
        <taxon>Actinomycetota</taxon>
        <taxon>Actinomycetes</taxon>
        <taxon>Micromonosporales</taxon>
        <taxon>Micromonosporaceae</taxon>
        <taxon>Micromonospora</taxon>
    </lineage>
</organism>
<dbReference type="RefSeq" id="WP_377547216.1">
    <property type="nucleotide sequence ID" value="NZ_JBHSBN010000011.1"/>
</dbReference>
<proteinExistence type="predicted"/>
<dbReference type="Gene3D" id="3.90.320.10">
    <property type="match status" value="1"/>
</dbReference>
<dbReference type="Proteomes" id="UP001595868">
    <property type="component" value="Unassembled WGS sequence"/>
</dbReference>
<evidence type="ECO:0000313" key="1">
    <source>
        <dbReference type="EMBL" id="MFC4107810.1"/>
    </source>
</evidence>
<name>A0ABV8KPM1_9ACTN</name>
<dbReference type="EMBL" id="JBHSBN010000011">
    <property type="protein sequence ID" value="MFC4107810.1"/>
    <property type="molecule type" value="Genomic_DNA"/>
</dbReference>
<protein>
    <submittedName>
        <fullName evidence="1">PD-(D/E)XK nuclease-like domain-containing protein</fullName>
    </submittedName>
</protein>
<dbReference type="InterPro" id="IPR011604">
    <property type="entry name" value="PDDEXK-like_dom_sf"/>
</dbReference>
<gene>
    <name evidence="1" type="ORF">ACFOX0_17995</name>
</gene>